<dbReference type="InterPro" id="IPR017036">
    <property type="entry name" value="Lmo0553-like"/>
</dbReference>
<dbReference type="EMBL" id="JAUHTQ010000004">
    <property type="protein sequence ID" value="MDN4493476.1"/>
    <property type="molecule type" value="Genomic_DNA"/>
</dbReference>
<comment type="caution">
    <text evidence="3">The sequence shown here is derived from an EMBL/GenBank/DDBJ whole genome shotgun (WGS) entry which is preliminary data.</text>
</comment>
<dbReference type="Gene3D" id="3.10.580.10">
    <property type="entry name" value="CBS-domain"/>
    <property type="match status" value="1"/>
</dbReference>
<evidence type="ECO:0000313" key="3">
    <source>
        <dbReference type="EMBL" id="MDN4493476.1"/>
    </source>
</evidence>
<organism evidence="3 4">
    <name type="scientific">Ureibacillus aquaedulcis</name>
    <dbReference type="NCBI Taxonomy" id="3058421"/>
    <lineage>
        <taxon>Bacteria</taxon>
        <taxon>Bacillati</taxon>
        <taxon>Bacillota</taxon>
        <taxon>Bacilli</taxon>
        <taxon>Bacillales</taxon>
        <taxon>Caryophanaceae</taxon>
        <taxon>Ureibacillus</taxon>
    </lineage>
</organism>
<proteinExistence type="predicted"/>
<protein>
    <submittedName>
        <fullName evidence="3">Cyclic di-AMP binding protein CbpA</fullName>
    </submittedName>
</protein>
<dbReference type="PROSITE" id="PS51371">
    <property type="entry name" value="CBS"/>
    <property type="match status" value="1"/>
</dbReference>
<dbReference type="PIRSF" id="PIRSF035040">
    <property type="entry name" value="UCP035040_CBS_Lmo0553"/>
    <property type="match status" value="1"/>
</dbReference>
<reference evidence="3" key="1">
    <citation type="submission" date="2023-07" db="EMBL/GenBank/DDBJ databases">
        <title>Ureibacillus sp. isolated from freshwater well.</title>
        <authorList>
            <person name="Kirdat K."/>
            <person name="Bhatt A."/>
            <person name="Teware R."/>
            <person name="Bhavsar Y."/>
            <person name="Yadav A."/>
        </authorList>
    </citation>
    <scope>NUCLEOTIDE SEQUENCE</scope>
    <source>
        <strain evidence="3">BA0131</strain>
    </source>
</reference>
<dbReference type="RefSeq" id="WP_301137790.1">
    <property type="nucleotide sequence ID" value="NZ_JAUHTQ010000004.1"/>
</dbReference>
<dbReference type="Pfam" id="PF00571">
    <property type="entry name" value="CBS"/>
    <property type="match status" value="1"/>
</dbReference>
<dbReference type="NCBIfam" id="NF038387">
    <property type="entry name" value="CBS_CbpA"/>
    <property type="match status" value="1"/>
</dbReference>
<sequence>MIIKQRLLKKNDVVWCKESETNSQVLEKLKTSGYRCIPILDDSGQKFVGNAYKVSILEHMLEHEKEEIPIADLARDQDGTIYEESSFFRSFFSIKRLPYLAVLDEQQNFAGILTHSKVFELLEEAWGYKTGSCALTIALPDTEGILTKVLTLVKKKTSVHSVFTIDDDNWYLRRVILTLGKDAHQPTIKEIEELLHKVGARLIDVEIFNIDKFSKE</sequence>
<dbReference type="Proteomes" id="UP001172743">
    <property type="component" value="Unassembled WGS sequence"/>
</dbReference>
<keyword evidence="4" id="KW-1185">Reference proteome</keyword>
<evidence type="ECO:0000313" key="4">
    <source>
        <dbReference type="Proteomes" id="UP001172743"/>
    </source>
</evidence>
<gene>
    <name evidence="3" type="primary">cbpA</name>
    <name evidence="3" type="ORF">QYB95_08005</name>
</gene>
<evidence type="ECO:0000256" key="1">
    <source>
        <dbReference type="PROSITE-ProRule" id="PRU00703"/>
    </source>
</evidence>
<evidence type="ECO:0000259" key="2">
    <source>
        <dbReference type="PROSITE" id="PS51371"/>
    </source>
</evidence>
<name>A0ABT8GPX7_9BACL</name>
<dbReference type="InterPro" id="IPR000644">
    <property type="entry name" value="CBS_dom"/>
</dbReference>
<feature type="domain" description="CBS" evidence="2">
    <location>
        <begin position="8"/>
        <end position="67"/>
    </location>
</feature>
<dbReference type="InterPro" id="IPR046342">
    <property type="entry name" value="CBS_dom_sf"/>
</dbReference>
<keyword evidence="1" id="KW-0129">CBS domain</keyword>
<accession>A0ABT8GPX7</accession>
<dbReference type="SUPFAM" id="SSF54631">
    <property type="entry name" value="CBS-domain pair"/>
    <property type="match status" value="1"/>
</dbReference>